<dbReference type="EMBL" id="AUZX01015064">
    <property type="protein sequence ID" value="EQD29990.1"/>
    <property type="molecule type" value="Genomic_DNA"/>
</dbReference>
<comment type="caution">
    <text evidence="1">The sequence shown here is derived from an EMBL/GenBank/DDBJ whole genome shotgun (WGS) entry which is preliminary data.</text>
</comment>
<reference evidence="1" key="1">
    <citation type="submission" date="2013-08" db="EMBL/GenBank/DDBJ databases">
        <authorList>
            <person name="Mendez C."/>
            <person name="Richter M."/>
            <person name="Ferrer M."/>
            <person name="Sanchez J."/>
        </authorList>
    </citation>
    <scope>NUCLEOTIDE SEQUENCE</scope>
</reference>
<protein>
    <submittedName>
        <fullName evidence="1">M61 family peptidase</fullName>
    </submittedName>
</protein>
<feature type="non-terminal residue" evidence="1">
    <location>
        <position position="1"/>
    </location>
</feature>
<dbReference type="AlphaFoldDB" id="T0ZJK9"/>
<dbReference type="Gene3D" id="1.10.390.10">
    <property type="entry name" value="Neutral Protease Domain 2"/>
    <property type="match status" value="1"/>
</dbReference>
<proteinExistence type="predicted"/>
<feature type="non-terminal residue" evidence="1">
    <location>
        <position position="167"/>
    </location>
</feature>
<accession>T0ZJK9</accession>
<reference evidence="1" key="2">
    <citation type="journal article" date="2014" name="ISME J.">
        <title>Microbial stratification in low pH oxic and suboxic macroscopic growths along an acid mine drainage.</title>
        <authorList>
            <person name="Mendez-Garcia C."/>
            <person name="Mesa V."/>
            <person name="Sprenger R.R."/>
            <person name="Richter M."/>
            <person name="Diez M.S."/>
            <person name="Solano J."/>
            <person name="Bargiela R."/>
            <person name="Golyshina O.V."/>
            <person name="Manteca A."/>
            <person name="Ramos J.L."/>
            <person name="Gallego J.R."/>
            <person name="Llorente I."/>
            <person name="Martins Dos Santos V.A."/>
            <person name="Jensen O.N."/>
            <person name="Pelaez A.I."/>
            <person name="Sanchez J."/>
            <person name="Ferrer M."/>
        </authorList>
    </citation>
    <scope>NUCLEOTIDE SEQUENCE</scope>
</reference>
<evidence type="ECO:0000313" key="1">
    <source>
        <dbReference type="EMBL" id="EQD29990.1"/>
    </source>
</evidence>
<organism evidence="1">
    <name type="scientific">mine drainage metagenome</name>
    <dbReference type="NCBI Taxonomy" id="410659"/>
    <lineage>
        <taxon>unclassified sequences</taxon>
        <taxon>metagenomes</taxon>
        <taxon>ecological metagenomes</taxon>
    </lineage>
</organism>
<sequence>ALSLEELSRIAWVDHYQRYEETPNQSVSYYTKGHVVSLCLDWEIRHRTETRASLETVVRRLWTDYGKPGRGLDEDELQTVAERATDLDLNEFFARYVRGTVEVDIDRFARYAGLTFGPKPKPADDRSAVPGYLGATVQDVLGFARVSTVLIDAPGARAGLRPGDEVV</sequence>
<dbReference type="InterPro" id="IPR027268">
    <property type="entry name" value="Peptidase_M4/M1_CTD_sf"/>
</dbReference>
<gene>
    <name evidence="1" type="ORF">B1A_20414</name>
</gene>
<name>T0ZJK9_9ZZZZ</name>